<evidence type="ECO:0000256" key="2">
    <source>
        <dbReference type="ARBA" id="ARBA00022473"/>
    </source>
</evidence>
<keyword evidence="12" id="KW-1185">Reference proteome</keyword>
<evidence type="ECO:0000256" key="9">
    <source>
        <dbReference type="SAM" id="MobiDB-lite"/>
    </source>
</evidence>
<evidence type="ECO:0000256" key="5">
    <source>
        <dbReference type="ARBA" id="ARBA00023015"/>
    </source>
</evidence>
<reference evidence="11" key="1">
    <citation type="submission" date="2021-12" db="EMBL/GenBank/DDBJ databases">
        <authorList>
            <person name="Martin H S."/>
        </authorList>
    </citation>
    <scope>NUCLEOTIDE SEQUENCE</scope>
</reference>
<proteinExistence type="predicted"/>
<evidence type="ECO:0000256" key="4">
    <source>
        <dbReference type="ARBA" id="ARBA00022902"/>
    </source>
</evidence>
<keyword evidence="4" id="KW-0524">Neurogenesis</keyword>
<dbReference type="Gene3D" id="3.30.160.60">
    <property type="entry name" value="Classic Zinc Finger"/>
    <property type="match status" value="1"/>
</dbReference>
<evidence type="ECO:0000313" key="12">
    <source>
        <dbReference type="Proteomes" id="UP000838878"/>
    </source>
</evidence>
<keyword evidence="3" id="KW-0221">Differentiation</keyword>
<evidence type="ECO:0000259" key="10">
    <source>
        <dbReference type="PROSITE" id="PS00028"/>
    </source>
</evidence>
<feature type="domain" description="C2H2-type" evidence="10">
    <location>
        <begin position="311"/>
        <end position="332"/>
    </location>
</feature>
<evidence type="ECO:0000256" key="1">
    <source>
        <dbReference type="ARBA" id="ARBA00004123"/>
    </source>
</evidence>
<evidence type="ECO:0000313" key="11">
    <source>
        <dbReference type="EMBL" id="CAH0726449.1"/>
    </source>
</evidence>
<accession>A0A8J9YD85</accession>
<dbReference type="PANTHER" id="PTHR23110">
    <property type="entry name" value="BTB DOMAIN TRANSCRIPTION FACTOR"/>
    <property type="match status" value="1"/>
</dbReference>
<organism evidence="11 12">
    <name type="scientific">Brenthis ino</name>
    <name type="common">lesser marbled fritillary</name>
    <dbReference type="NCBI Taxonomy" id="405034"/>
    <lineage>
        <taxon>Eukaryota</taxon>
        <taxon>Metazoa</taxon>
        <taxon>Ecdysozoa</taxon>
        <taxon>Arthropoda</taxon>
        <taxon>Hexapoda</taxon>
        <taxon>Insecta</taxon>
        <taxon>Pterygota</taxon>
        <taxon>Neoptera</taxon>
        <taxon>Endopterygota</taxon>
        <taxon>Lepidoptera</taxon>
        <taxon>Glossata</taxon>
        <taxon>Ditrysia</taxon>
        <taxon>Papilionoidea</taxon>
        <taxon>Nymphalidae</taxon>
        <taxon>Heliconiinae</taxon>
        <taxon>Argynnini</taxon>
        <taxon>Brenthis</taxon>
    </lineage>
</organism>
<dbReference type="SMART" id="SM00225">
    <property type="entry name" value="BTB"/>
    <property type="match status" value="1"/>
</dbReference>
<dbReference type="Gene3D" id="3.30.710.10">
    <property type="entry name" value="Potassium Channel Kv1.1, Chain A"/>
    <property type="match status" value="1"/>
</dbReference>
<dbReference type="GO" id="GO:0006357">
    <property type="term" value="P:regulation of transcription by RNA polymerase II"/>
    <property type="evidence" value="ECO:0007669"/>
    <property type="project" value="TreeGrafter"/>
</dbReference>
<keyword evidence="6" id="KW-0804">Transcription</keyword>
<gene>
    <name evidence="11" type="ORF">BINO364_LOCUS11905</name>
</gene>
<dbReference type="GO" id="GO:0016199">
    <property type="term" value="P:axon midline choice point recognition"/>
    <property type="evidence" value="ECO:0007669"/>
    <property type="project" value="UniProtKB-ARBA"/>
</dbReference>
<dbReference type="InterPro" id="IPR013087">
    <property type="entry name" value="Znf_C2H2_type"/>
</dbReference>
<dbReference type="InterPro" id="IPR011333">
    <property type="entry name" value="SKP1/BTB/POZ_sf"/>
</dbReference>
<dbReference type="CDD" id="cd18315">
    <property type="entry name" value="BTB_POZ_BAB-like"/>
    <property type="match status" value="1"/>
</dbReference>
<evidence type="ECO:0000256" key="3">
    <source>
        <dbReference type="ARBA" id="ARBA00022782"/>
    </source>
</evidence>
<evidence type="ECO:0000256" key="6">
    <source>
        <dbReference type="ARBA" id="ARBA00023163"/>
    </source>
</evidence>
<dbReference type="GO" id="GO:0035167">
    <property type="term" value="P:larval lymph gland hemopoiesis"/>
    <property type="evidence" value="ECO:0007669"/>
    <property type="project" value="UniProtKB-ARBA"/>
</dbReference>
<dbReference type="GO" id="GO:0045476">
    <property type="term" value="P:nurse cell apoptotic process"/>
    <property type="evidence" value="ECO:0007669"/>
    <property type="project" value="UniProtKB-ARBA"/>
</dbReference>
<dbReference type="GO" id="GO:0008406">
    <property type="term" value="P:gonad development"/>
    <property type="evidence" value="ECO:0007669"/>
    <property type="project" value="UniProtKB-ARBA"/>
</dbReference>
<dbReference type="PANTHER" id="PTHR23110:SF111">
    <property type="entry name" value="LONGITUDINALS LACKING PROTEIN, ISOFORMS F_I_K_T"/>
    <property type="match status" value="1"/>
</dbReference>
<comment type="subcellular location">
    <subcellularLocation>
        <location evidence="1">Nucleus</location>
    </subcellularLocation>
</comment>
<keyword evidence="7" id="KW-0539">Nucleus</keyword>
<feature type="non-terminal residue" evidence="11">
    <location>
        <position position="407"/>
    </location>
</feature>
<dbReference type="EMBL" id="OV170226">
    <property type="protein sequence ID" value="CAH0726449.1"/>
    <property type="molecule type" value="Genomic_DNA"/>
</dbReference>
<name>A0A8J9YD85_9NEOP</name>
<dbReference type="GO" id="GO:0007464">
    <property type="term" value="P:R3/R4 cell fate commitment"/>
    <property type="evidence" value="ECO:0007669"/>
    <property type="project" value="UniProtKB-ARBA"/>
</dbReference>
<comment type="function">
    <text evidence="8">Putative transcription factor required for axon growth and guidance in the central and peripheral nervous systems. Repels CNS axons away from the midline by promoting the expression of the midline repellent sli and its receptor robo.</text>
</comment>
<evidence type="ECO:0000256" key="7">
    <source>
        <dbReference type="ARBA" id="ARBA00023242"/>
    </source>
</evidence>
<dbReference type="InterPro" id="IPR051095">
    <property type="entry name" value="Dros_DevTransReg"/>
</dbReference>
<dbReference type="Pfam" id="PF00651">
    <property type="entry name" value="BTB"/>
    <property type="match status" value="1"/>
</dbReference>
<dbReference type="GO" id="GO:0048813">
    <property type="term" value="P:dendrite morphogenesis"/>
    <property type="evidence" value="ECO:0007669"/>
    <property type="project" value="UniProtKB-ARBA"/>
</dbReference>
<dbReference type="AlphaFoldDB" id="A0A8J9YD85"/>
<sequence length="407" mass="45618">MANQEISLKWNGYQNNILCNVKELFKDEGLSDVTLVSEGHSFKAHKIILSANSSVFRTIFQQNPHKDPIIVLHDINTDSLRTLLRFMYNGEVNVTEEFLPVLLKTAETLRICGLSTGSDAAKDDEKTATSTQAFSKKRKKSEQDENKCNKKPTLSTRKLDTPIAVSNSDVTKNNIVPKVEPIDSPLTDYSGENTNDTDIAVLEDSIEKKYSINPENNLNKTMCVNNERCIKKWINEVSSTQPCLNVINDKSVDPEDDKEIEIDKEVETVLQSGTIVESLSVTNENMNFISREAQIVKDKNNTCYASPSFPCPFCPRVYNSWGYRRRHVKSRHTTNRLSCKWCVSVLPSTGAWYSHATRAHGVPHEEARNSLVVMVEAHAVLTLNEPSVAQLLGQVGISENNGNVTEK</sequence>
<evidence type="ECO:0000256" key="8">
    <source>
        <dbReference type="ARBA" id="ARBA00037382"/>
    </source>
</evidence>
<dbReference type="Proteomes" id="UP000838878">
    <property type="component" value="Chromosome 6"/>
</dbReference>
<feature type="region of interest" description="Disordered" evidence="9">
    <location>
        <begin position="119"/>
        <end position="158"/>
    </location>
</feature>
<dbReference type="GO" id="GO:0005634">
    <property type="term" value="C:nucleus"/>
    <property type="evidence" value="ECO:0007669"/>
    <property type="project" value="UniProtKB-SubCell"/>
</dbReference>
<dbReference type="PROSITE" id="PS00028">
    <property type="entry name" value="ZINC_FINGER_C2H2_1"/>
    <property type="match status" value="1"/>
</dbReference>
<dbReference type="OrthoDB" id="624345at2759"/>
<keyword evidence="5" id="KW-0805">Transcription regulation</keyword>
<dbReference type="SUPFAM" id="SSF54695">
    <property type="entry name" value="POZ domain"/>
    <property type="match status" value="1"/>
</dbReference>
<keyword evidence="2" id="KW-0217">Developmental protein</keyword>
<dbReference type="InterPro" id="IPR000210">
    <property type="entry name" value="BTB/POZ_dom"/>
</dbReference>
<protein>
    <recommendedName>
        <fullName evidence="10">C2H2-type domain-containing protein</fullName>
    </recommendedName>
</protein>
<dbReference type="GO" id="GO:0045467">
    <property type="term" value="P:R7 cell development"/>
    <property type="evidence" value="ECO:0007669"/>
    <property type="project" value="UniProtKB-ARBA"/>
</dbReference>
<dbReference type="SMART" id="SM00355">
    <property type="entry name" value="ZnF_C2H2"/>
    <property type="match status" value="2"/>
</dbReference>
<dbReference type="GO" id="GO:0007526">
    <property type="term" value="P:larval somatic muscle development"/>
    <property type="evidence" value="ECO:0007669"/>
    <property type="project" value="UniProtKB-ARBA"/>
</dbReference>